<evidence type="ECO:0000256" key="1">
    <source>
        <dbReference type="PROSITE-ProRule" id="PRU00076"/>
    </source>
</evidence>
<feature type="domain" description="EGF-like" evidence="2">
    <location>
        <begin position="129"/>
        <end position="163"/>
    </location>
</feature>
<dbReference type="InterPro" id="IPR050906">
    <property type="entry name" value="Notch_signaling"/>
</dbReference>
<accession>A0ABQ5KWC1</accession>
<dbReference type="PROSITE" id="PS00022">
    <property type="entry name" value="EGF_1"/>
    <property type="match status" value="2"/>
</dbReference>
<feature type="domain" description="EGF-like" evidence="2">
    <location>
        <begin position="49"/>
        <end position="92"/>
    </location>
</feature>
<organism evidence="3 4">
    <name type="scientific">Aduncisulcus paluster</name>
    <dbReference type="NCBI Taxonomy" id="2918883"/>
    <lineage>
        <taxon>Eukaryota</taxon>
        <taxon>Metamonada</taxon>
        <taxon>Carpediemonas-like organisms</taxon>
        <taxon>Aduncisulcus</taxon>
    </lineage>
</organism>
<reference evidence="3" key="1">
    <citation type="submission" date="2022-03" db="EMBL/GenBank/DDBJ databases">
        <title>Draft genome sequence of Aduncisulcus paluster, a free-living microaerophilic Fornicata.</title>
        <authorList>
            <person name="Yuyama I."/>
            <person name="Kume K."/>
            <person name="Tamura T."/>
            <person name="Inagaki Y."/>
            <person name="Hashimoto T."/>
        </authorList>
    </citation>
    <scope>NUCLEOTIDE SEQUENCE</scope>
    <source>
        <strain evidence="3">NY0171</strain>
    </source>
</reference>
<dbReference type="PROSITE" id="PS01186">
    <property type="entry name" value="EGF_2"/>
    <property type="match status" value="3"/>
</dbReference>
<dbReference type="PANTHER" id="PTHR24044:SF502">
    <property type="entry name" value="ANTERIOR PHARYNX IN EXCESS PROTEIN 1-RELATED"/>
    <property type="match status" value="1"/>
</dbReference>
<evidence type="ECO:0000313" key="4">
    <source>
        <dbReference type="Proteomes" id="UP001057375"/>
    </source>
</evidence>
<sequence>STCSDEGCGLLSSGETACYDHGTCVQDDSGSSYCYCSPGWDVATACNTVNGDCGDSADSFCSGNSGECVSIDYLTGESMCECKEGWDGDLCTDDICVCDPDHGLACNTNSTTGERVCLCLEGWSGPSCSVPSCSCGDTGSCVLQSSGALVCECILGWGGSECSVDTCGSQCITLGDGKRVNISMQNQQMSFHNSSSSSGSLFPLINHAKSNGIVSSSHLLKGSLILIPNSTDKLASSEDMTLCDGFHTFSREILEDDIEHYLVICIDSECHEVQTETFTGEVTEYISSSQNAYEDIVPVPVLTSVFSTNTSYITHSVSASSSSSSSSSSASPFSSFSLISNSLYDEIVSSSLCFDSLDSLPFRCTSEVNGSLLMLDGAVYACIGILWRPIQGSSNGVDGTLTDIGDDASYDRLYQVFSSDLFDEAVIKGRGMDGFGFTSEISENDVHSKYYESVHSSTIILPLLKANSRSFSGCSIFFDTISDDIIVCCDEECSKIVFS</sequence>
<dbReference type="Gene3D" id="2.10.25.10">
    <property type="entry name" value="Laminin"/>
    <property type="match status" value="2"/>
</dbReference>
<dbReference type="PROSITE" id="PS50026">
    <property type="entry name" value="EGF_3"/>
    <property type="match status" value="2"/>
</dbReference>
<keyword evidence="4" id="KW-1185">Reference proteome</keyword>
<feature type="non-terminal residue" evidence="3">
    <location>
        <position position="1"/>
    </location>
</feature>
<dbReference type="Proteomes" id="UP001057375">
    <property type="component" value="Unassembled WGS sequence"/>
</dbReference>
<dbReference type="InterPro" id="IPR000742">
    <property type="entry name" value="EGF"/>
</dbReference>
<name>A0ABQ5KWC1_9EUKA</name>
<keyword evidence="1" id="KW-0245">EGF-like domain</keyword>
<feature type="disulfide bond" evidence="1">
    <location>
        <begin position="82"/>
        <end position="91"/>
    </location>
</feature>
<proteinExistence type="predicted"/>
<dbReference type="EMBL" id="BQXS01011296">
    <property type="protein sequence ID" value="GKT36758.1"/>
    <property type="molecule type" value="Genomic_DNA"/>
</dbReference>
<gene>
    <name evidence="3" type="ORF">ADUPG1_009664</name>
</gene>
<comment type="caution">
    <text evidence="1">Lacks conserved residue(s) required for the propagation of feature annotation.</text>
</comment>
<feature type="disulfide bond" evidence="1">
    <location>
        <begin position="153"/>
        <end position="162"/>
    </location>
</feature>
<keyword evidence="1" id="KW-1015">Disulfide bond</keyword>
<protein>
    <recommendedName>
        <fullName evidence="2">EGF-like domain-containing protein</fullName>
    </recommendedName>
</protein>
<evidence type="ECO:0000313" key="3">
    <source>
        <dbReference type="EMBL" id="GKT36758.1"/>
    </source>
</evidence>
<dbReference type="PANTHER" id="PTHR24044">
    <property type="entry name" value="NOTCH LIGAND FAMILY MEMBER"/>
    <property type="match status" value="1"/>
</dbReference>
<evidence type="ECO:0000259" key="2">
    <source>
        <dbReference type="PROSITE" id="PS50026"/>
    </source>
</evidence>
<comment type="caution">
    <text evidence="3">The sequence shown here is derived from an EMBL/GenBank/DDBJ whole genome shotgun (WGS) entry which is preliminary data.</text>
</comment>